<protein>
    <submittedName>
        <fullName evidence="4">PHD-type domain-containing protein</fullName>
    </submittedName>
</protein>
<evidence type="ECO:0000256" key="1">
    <source>
        <dbReference type="SAM" id="MobiDB-lite"/>
    </source>
</evidence>
<name>A0A183ARW8_9TREM</name>
<feature type="compositionally biased region" description="Polar residues" evidence="1">
    <location>
        <begin position="637"/>
        <end position="650"/>
    </location>
</feature>
<reference evidence="4" key="1">
    <citation type="submission" date="2016-06" db="UniProtKB">
        <authorList>
            <consortium name="WormBaseParasite"/>
        </authorList>
    </citation>
    <scope>IDENTIFICATION</scope>
</reference>
<dbReference type="Proteomes" id="UP000272942">
    <property type="component" value="Unassembled WGS sequence"/>
</dbReference>
<evidence type="ECO:0000313" key="2">
    <source>
        <dbReference type="EMBL" id="VDP85825.1"/>
    </source>
</evidence>
<feature type="compositionally biased region" description="Basic residues" evidence="1">
    <location>
        <begin position="335"/>
        <end position="344"/>
    </location>
</feature>
<feature type="compositionally biased region" description="Polar residues" evidence="1">
    <location>
        <begin position="484"/>
        <end position="496"/>
    </location>
</feature>
<feature type="region of interest" description="Disordered" evidence="1">
    <location>
        <begin position="724"/>
        <end position="761"/>
    </location>
</feature>
<feature type="region of interest" description="Disordered" evidence="1">
    <location>
        <begin position="669"/>
        <end position="690"/>
    </location>
</feature>
<feature type="region of interest" description="Disordered" evidence="1">
    <location>
        <begin position="423"/>
        <end position="560"/>
    </location>
</feature>
<dbReference type="EMBL" id="UZAN01047830">
    <property type="protein sequence ID" value="VDP85825.1"/>
    <property type="molecule type" value="Genomic_DNA"/>
</dbReference>
<feature type="compositionally biased region" description="Basic and acidic residues" evidence="1">
    <location>
        <begin position="382"/>
        <end position="394"/>
    </location>
</feature>
<dbReference type="WBParaSite" id="ECPE_0000973401-mRNA-1">
    <property type="protein sequence ID" value="ECPE_0000973401-mRNA-1"/>
    <property type="gene ID" value="ECPE_0000973401"/>
</dbReference>
<sequence length="893" mass="95768">MNSVPLSPVPSEKLLGPGHGPSVWPLRERLALASALLDADNQQSSWPGISRQLTRFTTPGRPESWCSARACAKQYALLLDAVELTRRQKTPAIQSRLHILHASPLPASTVPGLSVAERLVKRLTAERVDELRTRIRLGQKYYCFLKQFLAALESGKLDSHLSTVQDFIYPKTVPTPLSSAKKPVSSSSKGDNETDSLMRQFIQLWPELDTVYTVPDSTWTCPSGPGGSGTGAGAGSSATVGGAPGGPKSSATGGTASMNRLCALLAEASSAIQTPCRENKRRTQNGRTRPLGWIRPYADGSGLVQTTATTRAAVATRQRYLSNASKKRIALKKGLKRSTLKHRKASLDKNDRRGLTQTGSDDIIVRDSEMETTDEYYSSDMLESRSERANRESDSGATTPSTVAMCASDSDEPMPDIIAELEEVAETPSMKSGEQYGTSPGTMSSLSGPGQTASTQEGESTGRYPSADDEEPLTPAMCELEHASANSPLSSSQLTEAASHETPEETDASLELAESTTLVAQSPSTEAYNDSERPDNFCEEEPSAPLLEASASPNGDTYNVNMDVTATERTTSGSPLSSLPVGVTVDHSETAPYLHESRDSIPNRSPLLPTTSHPSTSITQSSDRIGSPTSCGIIESGSDTISESRSNRLQSPMLTLNSEIAEDLPLTEASDTIVSDRQLSESTREEQLRQSELPLKVTPIKLKLGPQFRAPLLSPAVNETTAVEPITPQTESLRPANSLSSSSSSPEDTKQSAPNPLDIPTNSASVDFACLNGSSTPLDRELAVELSPANLSHLGYNMCIPLDSGNASRHASPEERRPRARTKSKRNLSRRRKSHAHVLSEVLSKGSPVVELSHLTLPFSPIDSVGEGNLPLDLQARVTLEPITFSCSVENSR</sequence>
<evidence type="ECO:0000313" key="4">
    <source>
        <dbReference type="WBParaSite" id="ECPE_0000973401-mRNA-1"/>
    </source>
</evidence>
<feature type="region of interest" description="Disordered" evidence="1">
    <location>
        <begin position="335"/>
        <end position="411"/>
    </location>
</feature>
<accession>A0A183ARW8</accession>
<organism evidence="4">
    <name type="scientific">Echinostoma caproni</name>
    <dbReference type="NCBI Taxonomy" id="27848"/>
    <lineage>
        <taxon>Eukaryota</taxon>
        <taxon>Metazoa</taxon>
        <taxon>Spiralia</taxon>
        <taxon>Lophotrochozoa</taxon>
        <taxon>Platyhelminthes</taxon>
        <taxon>Trematoda</taxon>
        <taxon>Digenea</taxon>
        <taxon>Plagiorchiida</taxon>
        <taxon>Echinostomata</taxon>
        <taxon>Echinostomatoidea</taxon>
        <taxon>Echinostomatidae</taxon>
        <taxon>Echinostoma</taxon>
    </lineage>
</organism>
<dbReference type="AlphaFoldDB" id="A0A183ARW8"/>
<proteinExistence type="predicted"/>
<feature type="region of interest" description="Disordered" evidence="1">
    <location>
        <begin position="222"/>
        <end position="254"/>
    </location>
</feature>
<feature type="compositionally biased region" description="Polar residues" evidence="1">
    <location>
        <begin position="724"/>
        <end position="737"/>
    </location>
</feature>
<keyword evidence="3" id="KW-1185">Reference proteome</keyword>
<feature type="region of interest" description="Disordered" evidence="1">
    <location>
        <begin position="804"/>
        <end position="834"/>
    </location>
</feature>
<feature type="compositionally biased region" description="Polar residues" evidence="1">
    <location>
        <begin position="429"/>
        <end position="459"/>
    </location>
</feature>
<evidence type="ECO:0000313" key="3">
    <source>
        <dbReference type="Proteomes" id="UP000272942"/>
    </source>
</evidence>
<feature type="compositionally biased region" description="Gly residues" evidence="1">
    <location>
        <begin position="224"/>
        <end position="234"/>
    </location>
</feature>
<reference evidence="2 3" key="2">
    <citation type="submission" date="2018-11" db="EMBL/GenBank/DDBJ databases">
        <authorList>
            <consortium name="Pathogen Informatics"/>
        </authorList>
    </citation>
    <scope>NUCLEOTIDE SEQUENCE [LARGE SCALE GENOMIC DNA]</scope>
    <source>
        <strain evidence="2 3">Egypt</strain>
    </source>
</reference>
<gene>
    <name evidence="2" type="ORF">ECPE_LOCUS9704</name>
</gene>
<dbReference type="OrthoDB" id="1742084at2759"/>
<feature type="compositionally biased region" description="Basic and acidic residues" evidence="1">
    <location>
        <begin position="345"/>
        <end position="354"/>
    </location>
</feature>
<feature type="compositionally biased region" description="Basic residues" evidence="1">
    <location>
        <begin position="818"/>
        <end position="834"/>
    </location>
</feature>
<feature type="compositionally biased region" description="Polar residues" evidence="1">
    <location>
        <begin position="551"/>
        <end position="560"/>
    </location>
</feature>
<feature type="compositionally biased region" description="Polar residues" evidence="1">
    <location>
        <begin position="602"/>
        <end position="630"/>
    </location>
</feature>
<feature type="compositionally biased region" description="Polar residues" evidence="1">
    <location>
        <begin position="514"/>
        <end position="528"/>
    </location>
</feature>
<feature type="region of interest" description="Disordered" evidence="1">
    <location>
        <begin position="594"/>
        <end position="650"/>
    </location>
</feature>
<feature type="compositionally biased region" description="Basic and acidic residues" evidence="1">
    <location>
        <begin position="678"/>
        <end position="689"/>
    </location>
</feature>